<accession>A0A1G1YC66</accession>
<proteinExistence type="predicted"/>
<dbReference type="AlphaFoldDB" id="A0A1G1YC66"/>
<keyword evidence="1" id="KW-0812">Transmembrane</keyword>
<evidence type="ECO:0008006" key="4">
    <source>
        <dbReference type="Google" id="ProtNLM"/>
    </source>
</evidence>
<protein>
    <recommendedName>
        <fullName evidence="4">DUF2933 domain-containing protein</fullName>
    </recommendedName>
</protein>
<organism evidence="2 3">
    <name type="scientific">Candidatus Buchananbacteria bacterium RIFCSPHIGHO2_02_FULL_45_11b</name>
    <dbReference type="NCBI Taxonomy" id="1797541"/>
    <lineage>
        <taxon>Bacteria</taxon>
        <taxon>Candidatus Buchananiibacteriota</taxon>
    </lineage>
</organism>
<keyword evidence="1" id="KW-1133">Transmembrane helix</keyword>
<sequence>MVKIIWRKIRQNRPLMMVLCCLLPIILVVGIIFLFGDGKRYGFWLIILLCPLAHIFMMRGHQRNNQENIGEKERLFKCPECGLKYQEKDWAEKCEQWCQGHKSCNLEIAKHAVKESPGRLK</sequence>
<evidence type="ECO:0000313" key="2">
    <source>
        <dbReference type="EMBL" id="OGY49814.1"/>
    </source>
</evidence>
<comment type="caution">
    <text evidence="2">The sequence shown here is derived from an EMBL/GenBank/DDBJ whole genome shotgun (WGS) entry which is preliminary data.</text>
</comment>
<gene>
    <name evidence="2" type="ORF">A3J65_00530</name>
</gene>
<dbReference type="InterPro" id="IPR021682">
    <property type="entry name" value="DUF2933"/>
</dbReference>
<dbReference type="EMBL" id="MHIK01000073">
    <property type="protein sequence ID" value="OGY49814.1"/>
    <property type="molecule type" value="Genomic_DNA"/>
</dbReference>
<evidence type="ECO:0000256" key="1">
    <source>
        <dbReference type="SAM" id="Phobius"/>
    </source>
</evidence>
<evidence type="ECO:0000313" key="3">
    <source>
        <dbReference type="Proteomes" id="UP000178501"/>
    </source>
</evidence>
<keyword evidence="1" id="KW-0472">Membrane</keyword>
<dbReference type="Proteomes" id="UP000178501">
    <property type="component" value="Unassembled WGS sequence"/>
</dbReference>
<dbReference type="Pfam" id="PF11666">
    <property type="entry name" value="DUF2933"/>
    <property type="match status" value="1"/>
</dbReference>
<reference evidence="2 3" key="1">
    <citation type="journal article" date="2016" name="Nat. Commun.">
        <title>Thousands of microbial genomes shed light on interconnected biogeochemical processes in an aquifer system.</title>
        <authorList>
            <person name="Anantharaman K."/>
            <person name="Brown C.T."/>
            <person name="Hug L.A."/>
            <person name="Sharon I."/>
            <person name="Castelle C.J."/>
            <person name="Probst A.J."/>
            <person name="Thomas B.C."/>
            <person name="Singh A."/>
            <person name="Wilkins M.J."/>
            <person name="Karaoz U."/>
            <person name="Brodie E.L."/>
            <person name="Williams K.H."/>
            <person name="Hubbard S.S."/>
            <person name="Banfield J.F."/>
        </authorList>
    </citation>
    <scope>NUCLEOTIDE SEQUENCE [LARGE SCALE GENOMIC DNA]</scope>
</reference>
<feature type="transmembrane region" description="Helical" evidence="1">
    <location>
        <begin position="41"/>
        <end position="58"/>
    </location>
</feature>
<feature type="transmembrane region" description="Helical" evidence="1">
    <location>
        <begin position="15"/>
        <end position="35"/>
    </location>
</feature>
<name>A0A1G1YC66_9BACT</name>